<reference evidence="3 4" key="1">
    <citation type="journal article" date="2015" name="Genome Announc.">
        <title>Genome Sequence of 'Candidatus Thioglobus autotrophica' Strain EF1, a Chemoautotroph from the SUP05 Clade of Marine Gammaproteobacteria.</title>
        <authorList>
            <person name="Shah V."/>
            <person name="Morris R.M."/>
        </authorList>
    </citation>
    <scope>NUCLEOTIDE SEQUENCE [LARGE SCALE GENOMIC DNA]</scope>
    <source>
        <strain evidence="3 4">EF1</strain>
    </source>
</reference>
<dbReference type="GO" id="GO:0035243">
    <property type="term" value="F:protein-arginine omega-N symmetric methyltransferase activity"/>
    <property type="evidence" value="ECO:0007669"/>
    <property type="project" value="TreeGrafter"/>
</dbReference>
<evidence type="ECO:0000256" key="1">
    <source>
        <dbReference type="ARBA" id="ARBA00022603"/>
    </source>
</evidence>
<dbReference type="InterPro" id="IPR029063">
    <property type="entry name" value="SAM-dependent_MTases_sf"/>
</dbReference>
<dbReference type="KEGG" id="tho:SP60_00550"/>
<sequence length="364" mass="41078">MKLTEVIKNTIIQNQAPIGFDEFMELALYYPQLGYYRSGSEKFGEKGDFITAPETSDLFGFCLAKQCAQVLNGDNDILEFGAGSGVLAAQVLFELGRLECLPKKYYILELSRELQHRQQQTLAKALPELLERVVWLDKLPEDFKGVVIANEVLDAMPAKRVTQKEGVFYELCVDITKDQLSWTPSDTIFKNPKIKLPGDVDEGYTTEINPRAMAWVDSLYDVLDEALVLLIDYGMHRDEYFHPQRLDGTLRCYYQHKASDNPFVHIGKQDITTSVNFSDIADQAKSSGFQVAGYATQALFLIALGIDNYLLAEEDENRRITLAQQIKQLVLPSAMGESFKVLALSKSTHVKLIGFKEQDLSHKL</sequence>
<keyword evidence="4" id="KW-1185">Reference proteome</keyword>
<keyword evidence="2" id="KW-0808">Transferase</keyword>
<name>A0A0M4PLZ9_9GAMM</name>
<dbReference type="STRING" id="1705394.SP60_00550"/>
<dbReference type="Gene3D" id="3.40.50.12710">
    <property type="match status" value="1"/>
</dbReference>
<dbReference type="PANTHER" id="PTHR12049:SF7">
    <property type="entry name" value="PROTEIN ARGININE METHYLTRANSFERASE NDUFAF7, MITOCHONDRIAL"/>
    <property type="match status" value="1"/>
</dbReference>
<evidence type="ECO:0000313" key="3">
    <source>
        <dbReference type="EMBL" id="ALE51879.1"/>
    </source>
</evidence>
<evidence type="ECO:0000313" key="4">
    <source>
        <dbReference type="Proteomes" id="UP000058020"/>
    </source>
</evidence>
<dbReference type="RefSeq" id="WP_053950791.1">
    <property type="nucleotide sequence ID" value="NZ_CP010552.1"/>
</dbReference>
<evidence type="ECO:0000256" key="2">
    <source>
        <dbReference type="ARBA" id="ARBA00022679"/>
    </source>
</evidence>
<dbReference type="AlphaFoldDB" id="A0A0M4PLZ9"/>
<dbReference type="Pfam" id="PF02636">
    <property type="entry name" value="Methyltransf_28"/>
    <property type="match status" value="1"/>
</dbReference>
<protein>
    <recommendedName>
        <fullName evidence="5">SAM-dependent methyltransferase</fullName>
    </recommendedName>
</protein>
<dbReference type="InterPro" id="IPR038375">
    <property type="entry name" value="NDUFAF7_sf"/>
</dbReference>
<dbReference type="PATRIC" id="fig|1705394.5.peg.110"/>
<dbReference type="SUPFAM" id="SSF53335">
    <property type="entry name" value="S-adenosyl-L-methionine-dependent methyltransferases"/>
    <property type="match status" value="1"/>
</dbReference>
<gene>
    <name evidence="3" type="ORF">SP60_00550</name>
</gene>
<proteinExistence type="predicted"/>
<dbReference type="OrthoDB" id="9794208at2"/>
<evidence type="ECO:0008006" key="5">
    <source>
        <dbReference type="Google" id="ProtNLM"/>
    </source>
</evidence>
<organism evidence="3 4">
    <name type="scientific">Candidatus Thioglobus autotrophicus</name>
    <dbReference type="NCBI Taxonomy" id="1705394"/>
    <lineage>
        <taxon>Bacteria</taxon>
        <taxon>Pseudomonadati</taxon>
        <taxon>Pseudomonadota</taxon>
        <taxon>Gammaproteobacteria</taxon>
        <taxon>Candidatus Pseudothioglobaceae</taxon>
        <taxon>Candidatus Thioglobus</taxon>
    </lineage>
</organism>
<dbReference type="GO" id="GO:0032259">
    <property type="term" value="P:methylation"/>
    <property type="evidence" value="ECO:0007669"/>
    <property type="project" value="UniProtKB-KW"/>
</dbReference>
<dbReference type="EMBL" id="CP010552">
    <property type="protein sequence ID" value="ALE51879.1"/>
    <property type="molecule type" value="Genomic_DNA"/>
</dbReference>
<dbReference type="PANTHER" id="PTHR12049">
    <property type="entry name" value="PROTEIN ARGININE METHYLTRANSFERASE NDUFAF7, MITOCHONDRIAL"/>
    <property type="match status" value="1"/>
</dbReference>
<dbReference type="InterPro" id="IPR003788">
    <property type="entry name" value="NDUFAF7"/>
</dbReference>
<dbReference type="PROSITE" id="PS50007">
    <property type="entry name" value="PIPLC_X_DOMAIN"/>
    <property type="match status" value="1"/>
</dbReference>
<keyword evidence="1" id="KW-0489">Methyltransferase</keyword>
<dbReference type="Proteomes" id="UP000058020">
    <property type="component" value="Chromosome"/>
</dbReference>
<accession>A0A0M4PLZ9</accession>